<evidence type="ECO:0000313" key="3">
    <source>
        <dbReference type="Proteomes" id="UP000254956"/>
    </source>
</evidence>
<dbReference type="RefSeq" id="WP_002509178.1">
    <property type="nucleotide sequence ID" value="NZ_AP019698.1"/>
</dbReference>
<dbReference type="GeneID" id="97287296"/>
<organism evidence="2 3">
    <name type="scientific">Staphylococcus arlettae</name>
    <dbReference type="NCBI Taxonomy" id="29378"/>
    <lineage>
        <taxon>Bacteria</taxon>
        <taxon>Bacillati</taxon>
        <taxon>Bacillota</taxon>
        <taxon>Bacilli</taxon>
        <taxon>Bacillales</taxon>
        <taxon>Staphylococcaceae</taxon>
        <taxon>Staphylococcus</taxon>
    </lineage>
</organism>
<dbReference type="AlphaFoldDB" id="A0A2T7BTB2"/>
<accession>A0A2T7BTB2</accession>
<proteinExistence type="predicted"/>
<name>A0A2T7BTB2_9STAP</name>
<sequence>MNYITTYLNRVCQQTMEVSLNTYREHLDQKLKSIERYINYLVQKRDYIGKMIDSLALRLENKYIDMIEEEYIDCAEEIEHDDIEAIKQKLNVMEADYARIETDLSLQAKEKINTETECDLIERISLVA</sequence>
<dbReference type="Proteomes" id="UP000321598">
    <property type="component" value="Unassembled WGS sequence"/>
</dbReference>
<evidence type="ECO:0000313" key="2">
    <source>
        <dbReference type="EMBL" id="SUJ15910.1"/>
    </source>
</evidence>
<dbReference type="EMBL" id="BKAV01000026">
    <property type="protein sequence ID" value="GEQ01095.1"/>
    <property type="molecule type" value="Genomic_DNA"/>
</dbReference>
<dbReference type="EMBL" id="UGZE01000001">
    <property type="protein sequence ID" value="SUJ15910.1"/>
    <property type="molecule type" value="Genomic_DNA"/>
</dbReference>
<evidence type="ECO:0000313" key="1">
    <source>
        <dbReference type="EMBL" id="GEQ01095.1"/>
    </source>
</evidence>
<keyword evidence="4" id="KW-1185">Reference proteome</keyword>
<reference evidence="2 3" key="1">
    <citation type="submission" date="2018-06" db="EMBL/GenBank/DDBJ databases">
        <authorList>
            <consortium name="Pathogen Informatics"/>
            <person name="Doyle S."/>
        </authorList>
    </citation>
    <scope>NUCLEOTIDE SEQUENCE [LARGE SCALE GENOMIC DNA]</scope>
    <source>
        <strain evidence="2 3">NCTC12413</strain>
    </source>
</reference>
<evidence type="ECO:0000313" key="4">
    <source>
        <dbReference type="Proteomes" id="UP000321598"/>
    </source>
</evidence>
<protein>
    <submittedName>
        <fullName evidence="2">Putative staphylococcal protein</fullName>
    </submittedName>
</protein>
<dbReference type="OrthoDB" id="2405868at2"/>
<dbReference type="Proteomes" id="UP000254956">
    <property type="component" value="Unassembled WGS sequence"/>
</dbReference>
<gene>
    <name evidence="2" type="ORF">NCTC12413_00945</name>
    <name evidence="1" type="ORF">SAR03_21320</name>
</gene>
<reference evidence="1 4" key="2">
    <citation type="submission" date="2019-07" db="EMBL/GenBank/DDBJ databases">
        <title>Whole genome shotgun sequence of Staphylococcus arlettae NBRC 109765.</title>
        <authorList>
            <person name="Hosoyama A."/>
            <person name="Uohara A."/>
            <person name="Ohji S."/>
            <person name="Ichikawa N."/>
        </authorList>
    </citation>
    <scope>NUCLEOTIDE SEQUENCE [LARGE SCALE GENOMIC DNA]</scope>
    <source>
        <strain evidence="1 4">NBRC 109765</strain>
    </source>
</reference>
<dbReference type="STRING" id="1212545.SARL_01990"/>